<dbReference type="GO" id="GO:0006782">
    <property type="term" value="P:protoporphyrinogen IX biosynthetic process"/>
    <property type="evidence" value="ECO:0007669"/>
    <property type="project" value="UniProtKB-UniPathway"/>
</dbReference>
<dbReference type="SFLD" id="SFLDG01082">
    <property type="entry name" value="B12-binding_domain_containing"/>
    <property type="match status" value="1"/>
</dbReference>
<keyword evidence="10 15" id="KW-0408">Iron</keyword>
<feature type="binding site" evidence="16">
    <location>
        <position position="194"/>
    </location>
    <ligand>
        <name>S-adenosyl-L-methionine</name>
        <dbReference type="ChEBI" id="CHEBI:59789"/>
        <label>2</label>
    </ligand>
</feature>
<comment type="similarity">
    <text evidence="3 15">Belongs to the anaerobic coproporphyrinogen-III oxidase family.</text>
</comment>
<keyword evidence="9 15" id="KW-0560">Oxidoreductase</keyword>
<evidence type="ECO:0000256" key="1">
    <source>
        <dbReference type="ARBA" id="ARBA00004496"/>
    </source>
</evidence>
<evidence type="ECO:0000256" key="14">
    <source>
        <dbReference type="ARBA" id="ARBA00048321"/>
    </source>
</evidence>
<comment type="subcellular location">
    <subcellularLocation>
        <location evidence="1 15">Cytoplasm</location>
    </subcellularLocation>
</comment>
<dbReference type="EMBL" id="JRPD02000003">
    <property type="protein sequence ID" value="TLE01157.1"/>
    <property type="molecule type" value="Genomic_DNA"/>
</dbReference>
<evidence type="ECO:0000256" key="8">
    <source>
        <dbReference type="ARBA" id="ARBA00022723"/>
    </source>
</evidence>
<evidence type="ECO:0000256" key="13">
    <source>
        <dbReference type="ARBA" id="ARBA00024295"/>
    </source>
</evidence>
<dbReference type="SFLD" id="SFLDS00029">
    <property type="entry name" value="Radical_SAM"/>
    <property type="match status" value="1"/>
</dbReference>
<evidence type="ECO:0000256" key="10">
    <source>
        <dbReference type="ARBA" id="ARBA00023004"/>
    </source>
</evidence>
<proteinExistence type="inferred from homology"/>
<evidence type="ECO:0000313" key="20">
    <source>
        <dbReference type="EMBL" id="TLE01157.1"/>
    </source>
</evidence>
<evidence type="ECO:0000256" key="7">
    <source>
        <dbReference type="ARBA" id="ARBA00022691"/>
    </source>
</evidence>
<feature type="binding site" evidence="16">
    <location>
        <position position="167"/>
    </location>
    <ligand>
        <name>S-adenosyl-L-methionine</name>
        <dbReference type="ChEBI" id="CHEBI:59789"/>
        <label>1</label>
    </ligand>
</feature>
<name>A0A377PU36_9HELI</name>
<dbReference type="PANTHER" id="PTHR13932">
    <property type="entry name" value="COPROPORPHYRINIGEN III OXIDASE"/>
    <property type="match status" value="1"/>
</dbReference>
<dbReference type="UniPathway" id="UPA00251">
    <property type="reaction ID" value="UER00323"/>
</dbReference>
<gene>
    <name evidence="19" type="primary">hemN_1</name>
    <name evidence="20" type="synonym">hemN</name>
    <name evidence="20" type="ORF">LS73_002475</name>
    <name evidence="19" type="ORF">NCTC12714_00820</name>
</gene>
<dbReference type="EC" id="1.3.98.3" evidence="15"/>
<dbReference type="CDD" id="cd01335">
    <property type="entry name" value="Radical_SAM"/>
    <property type="match status" value="1"/>
</dbReference>
<protein>
    <recommendedName>
        <fullName evidence="15">Coproporphyrinogen-III oxidase</fullName>
        <ecNumber evidence="15">1.3.98.3</ecNumber>
    </recommendedName>
</protein>
<evidence type="ECO:0000256" key="12">
    <source>
        <dbReference type="ARBA" id="ARBA00023244"/>
    </source>
</evidence>
<dbReference type="NCBIfam" id="TIGR00538">
    <property type="entry name" value="hemN"/>
    <property type="match status" value="1"/>
</dbReference>
<keyword evidence="5 15" id="KW-0004">4Fe-4S</keyword>
<dbReference type="EMBL" id="UGJE01000002">
    <property type="protein sequence ID" value="STQ86030.1"/>
    <property type="molecule type" value="Genomic_DNA"/>
</dbReference>
<feature type="binding site" evidence="17">
    <location>
        <position position="82"/>
    </location>
    <ligand>
        <name>[4Fe-4S] cluster</name>
        <dbReference type="ChEBI" id="CHEBI:49883"/>
        <note>4Fe-4S-S-AdoMet</note>
    </ligand>
</feature>
<comment type="function">
    <text evidence="13">Involved in the heme biosynthesis. Catalyzes the anaerobic oxidative decarboxylation of propionate groups of rings A and B of coproporphyrinogen III to yield the vinyl groups in protoporphyrinogen IX.</text>
</comment>
<dbReference type="SFLD" id="SFLDG01065">
    <property type="entry name" value="anaerobic_coproporphyrinogen-I"/>
    <property type="match status" value="1"/>
</dbReference>
<keyword evidence="22" id="KW-1185">Reference proteome</keyword>
<evidence type="ECO:0000256" key="9">
    <source>
        <dbReference type="ARBA" id="ARBA00023002"/>
    </source>
</evidence>
<evidence type="ECO:0000256" key="15">
    <source>
        <dbReference type="PIRNR" id="PIRNR000167"/>
    </source>
</evidence>
<dbReference type="PROSITE" id="PS51918">
    <property type="entry name" value="RADICAL_SAM"/>
    <property type="match status" value="1"/>
</dbReference>
<feature type="binding site" evidence="16">
    <location>
        <position position="76"/>
    </location>
    <ligand>
        <name>S-adenosyl-L-methionine</name>
        <dbReference type="ChEBI" id="CHEBI:59789"/>
        <label>1</label>
    </ligand>
</feature>
<feature type="binding site" evidence="17">
    <location>
        <position position="89"/>
    </location>
    <ligand>
        <name>[4Fe-4S] cluster</name>
        <dbReference type="ChEBI" id="CHEBI:49883"/>
        <note>4Fe-4S-S-AdoMet</note>
    </ligand>
</feature>
<comment type="cofactor">
    <cofactor evidence="15 17">
        <name>[4Fe-4S] cluster</name>
        <dbReference type="ChEBI" id="CHEBI:49883"/>
    </cofactor>
    <text evidence="15 17">Binds 1 [4Fe-4S] cluster. The cluster is coordinated with 3 cysteines and an exchangeable S-adenosyl-L-methionine.</text>
</comment>
<dbReference type="GO" id="GO:0046872">
    <property type="term" value="F:metal ion binding"/>
    <property type="evidence" value="ECO:0007669"/>
    <property type="project" value="UniProtKB-KW"/>
</dbReference>
<dbReference type="GO" id="GO:0051539">
    <property type="term" value="F:4 iron, 4 sulfur cluster binding"/>
    <property type="evidence" value="ECO:0007669"/>
    <property type="project" value="UniProtKB-KW"/>
</dbReference>
<dbReference type="InterPro" id="IPR007197">
    <property type="entry name" value="rSAM"/>
</dbReference>
<dbReference type="GO" id="GO:0051989">
    <property type="term" value="F:coproporphyrinogen dehydrogenase activity"/>
    <property type="evidence" value="ECO:0007669"/>
    <property type="project" value="UniProtKB-EC"/>
</dbReference>
<dbReference type="Proteomes" id="UP000255139">
    <property type="component" value="Unassembled WGS sequence"/>
</dbReference>
<feature type="binding site" evidence="16">
    <location>
        <begin position="88"/>
        <end position="90"/>
    </location>
    <ligand>
        <name>S-adenosyl-L-methionine</name>
        <dbReference type="ChEBI" id="CHEBI:59789"/>
        <label>2</label>
    </ligand>
</feature>
<comment type="catalytic activity">
    <reaction evidence="14 15">
        <text>coproporphyrinogen III + 2 S-adenosyl-L-methionine = protoporphyrinogen IX + 2 5'-deoxyadenosine + 2 L-methionine + 2 CO2</text>
        <dbReference type="Rhea" id="RHEA:15425"/>
        <dbReference type="ChEBI" id="CHEBI:16526"/>
        <dbReference type="ChEBI" id="CHEBI:17319"/>
        <dbReference type="ChEBI" id="CHEBI:57307"/>
        <dbReference type="ChEBI" id="CHEBI:57309"/>
        <dbReference type="ChEBI" id="CHEBI:57844"/>
        <dbReference type="ChEBI" id="CHEBI:59789"/>
        <dbReference type="EC" id="1.3.98.3"/>
    </reaction>
</comment>
<feature type="binding site" evidence="17">
    <location>
        <position position="86"/>
    </location>
    <ligand>
        <name>[4Fe-4S] cluster</name>
        <dbReference type="ChEBI" id="CHEBI:49883"/>
        <note>4Fe-4S-S-AdoMet</note>
    </ligand>
</feature>
<dbReference type="GO" id="GO:0004109">
    <property type="term" value="F:coproporphyrinogen oxidase activity"/>
    <property type="evidence" value="ECO:0007669"/>
    <property type="project" value="InterPro"/>
</dbReference>
<dbReference type="InterPro" id="IPR006638">
    <property type="entry name" value="Elp3/MiaA/NifB-like_rSAM"/>
</dbReference>
<dbReference type="SUPFAM" id="SSF102114">
    <property type="entry name" value="Radical SAM enzymes"/>
    <property type="match status" value="1"/>
</dbReference>
<evidence type="ECO:0000256" key="17">
    <source>
        <dbReference type="PIRSR" id="PIRSR000167-2"/>
    </source>
</evidence>
<comment type="subunit">
    <text evidence="4">Monomer.</text>
</comment>
<dbReference type="Gene3D" id="1.10.10.920">
    <property type="match status" value="1"/>
</dbReference>
<keyword evidence="6 15" id="KW-0963">Cytoplasm</keyword>
<keyword evidence="11 15" id="KW-0411">Iron-sulfur</keyword>
<evidence type="ECO:0000313" key="19">
    <source>
        <dbReference type="EMBL" id="STQ86030.1"/>
    </source>
</evidence>
<evidence type="ECO:0000256" key="2">
    <source>
        <dbReference type="ARBA" id="ARBA00004785"/>
    </source>
</evidence>
<dbReference type="FunFam" id="1.10.10.920:FF:000001">
    <property type="entry name" value="Coproporphyrinogen-III oxidase"/>
    <property type="match status" value="1"/>
</dbReference>
<dbReference type="InterPro" id="IPR023404">
    <property type="entry name" value="rSAM_horseshoe"/>
</dbReference>
<keyword evidence="8 15" id="KW-0479">Metal-binding</keyword>
<feature type="binding site" evidence="16">
    <location>
        <begin position="134"/>
        <end position="135"/>
    </location>
    <ligand>
        <name>S-adenosyl-L-methionine</name>
        <dbReference type="ChEBI" id="CHEBI:59789"/>
        <label>2</label>
    </ligand>
</feature>
<dbReference type="SMART" id="SM00729">
    <property type="entry name" value="Elp3"/>
    <property type="match status" value="1"/>
</dbReference>
<dbReference type="Gene3D" id="3.80.30.20">
    <property type="entry name" value="tm_1862 like domain"/>
    <property type="match status" value="1"/>
</dbReference>
<feature type="binding site" evidence="16">
    <location>
        <position position="231"/>
    </location>
    <ligand>
        <name>S-adenosyl-L-methionine</name>
        <dbReference type="ChEBI" id="CHEBI:59789"/>
        <label>2</label>
    </ligand>
</feature>
<evidence type="ECO:0000256" key="11">
    <source>
        <dbReference type="ARBA" id="ARBA00023014"/>
    </source>
</evidence>
<evidence type="ECO:0000313" key="22">
    <source>
        <dbReference type="Proteomes" id="UP000255139"/>
    </source>
</evidence>
<evidence type="ECO:0000256" key="6">
    <source>
        <dbReference type="ARBA" id="ARBA00022490"/>
    </source>
</evidence>
<dbReference type="SFLD" id="SFLDF00277">
    <property type="entry name" value="oxygen-independent_coproporphy"/>
    <property type="match status" value="1"/>
</dbReference>
<dbReference type="Proteomes" id="UP000029922">
    <property type="component" value="Unassembled WGS sequence"/>
</dbReference>
<feature type="binding site" evidence="16">
    <location>
        <position position="206"/>
    </location>
    <ligand>
        <name>S-adenosyl-L-methionine</name>
        <dbReference type="ChEBI" id="CHEBI:59789"/>
        <label>2</label>
    </ligand>
</feature>
<organism evidence="19 22">
    <name type="scientific">Helicobacter muridarum</name>
    <dbReference type="NCBI Taxonomy" id="216"/>
    <lineage>
        <taxon>Bacteria</taxon>
        <taxon>Pseudomonadati</taxon>
        <taxon>Campylobacterota</taxon>
        <taxon>Epsilonproteobacteria</taxon>
        <taxon>Campylobacterales</taxon>
        <taxon>Helicobacteraceae</taxon>
        <taxon>Helicobacter</taxon>
    </lineage>
</organism>
<reference evidence="20 21" key="1">
    <citation type="journal article" date="2014" name="Genome Announc.">
        <title>Draft genome sequences of eight enterohepatic helicobacter species isolated from both laboratory and wild rodents.</title>
        <authorList>
            <person name="Sheh A."/>
            <person name="Shen Z."/>
            <person name="Fox J.G."/>
        </authorList>
    </citation>
    <scope>NUCLEOTIDE SEQUENCE [LARGE SCALE GENOMIC DNA]</scope>
    <source>
        <strain evidence="20 21">ST1</strain>
    </source>
</reference>
<evidence type="ECO:0000259" key="18">
    <source>
        <dbReference type="PROSITE" id="PS51918"/>
    </source>
</evidence>
<dbReference type="PANTHER" id="PTHR13932:SF6">
    <property type="entry name" value="OXYGEN-INDEPENDENT COPROPORPHYRINOGEN III OXIDASE"/>
    <property type="match status" value="1"/>
</dbReference>
<dbReference type="Pfam" id="PF06969">
    <property type="entry name" value="HemN_C"/>
    <property type="match status" value="1"/>
</dbReference>
<dbReference type="OrthoDB" id="9808022at2"/>
<evidence type="ECO:0000256" key="4">
    <source>
        <dbReference type="ARBA" id="ARBA00011245"/>
    </source>
</evidence>
<dbReference type="InterPro" id="IPR010723">
    <property type="entry name" value="HemN_C"/>
</dbReference>
<dbReference type="RefSeq" id="WP_081955606.1">
    <property type="nucleotide sequence ID" value="NZ_FZML01000005.1"/>
</dbReference>
<sequence length="478" mass="55139">MPIYTPHSAIAKQDFTSKKECFDIDFEALAKYSKPGPRYTSYPTANEFSNNFTHINLRECLKDSDVHYKDKPLSLYTHLPFCKSACYFCGCNVIYTSKEERKERYINYLEKELSILSNSFDTNRDVVQFHFGGGTPTFFNASQLHRVFTMIRHVFPNFSNDCEISCEIDPRYFQDEQMAVLRENGCNRVSFGVQDFDSKVQQAVNRIQPIELVANSVLMARKYGISSINFDLIYGLPYQNVDSFIATLQTVISLQPDRLAIFNYAHVPWVKKTMRKINEDTLPNPSHKLLMLREIISFLKSNGYQMIGMDHFAKTNDSLYDSLQKGKLRRNFQGYTTKGFSQTIGIGVTSIGEGVNYYTQNHKDIQKYEIALDSNELPVACGIILQPEDILRKEVIMSLMNTSRLDFRYFNRTFDIDFISHFDKELQQISNFAELGFLELDSSGVRVNPTGNMLIRNIAMIFDTYLVSNVTKRFSKTI</sequence>
<dbReference type="GO" id="GO:0005737">
    <property type="term" value="C:cytoplasm"/>
    <property type="evidence" value="ECO:0007669"/>
    <property type="project" value="UniProtKB-SubCell"/>
</dbReference>
<feature type="domain" description="Radical SAM core" evidence="18">
    <location>
        <begin position="67"/>
        <end position="305"/>
    </location>
</feature>
<dbReference type="InterPro" id="IPR004558">
    <property type="entry name" value="Coprogen_oxidase_HemN"/>
</dbReference>
<dbReference type="InterPro" id="IPR034505">
    <property type="entry name" value="Coproporphyrinogen-III_oxidase"/>
</dbReference>
<comment type="pathway">
    <text evidence="2 15">Porphyrin-containing compound metabolism; protoporphyrin-IX biosynthesis; protoporphyrinogen-IX from coproporphyrinogen-III (AdoMet route): step 1/1.</text>
</comment>
<dbReference type="InterPro" id="IPR058240">
    <property type="entry name" value="rSAM_sf"/>
</dbReference>
<dbReference type="AlphaFoldDB" id="A0A377PU36"/>
<keyword evidence="12 15" id="KW-0627">Porphyrin biosynthesis</keyword>
<dbReference type="FunFam" id="3.80.30.20:FF:000012">
    <property type="entry name" value="Coproporphyrinogen-III oxidase"/>
    <property type="match status" value="1"/>
</dbReference>
<feature type="binding site" evidence="16">
    <location>
        <position position="133"/>
    </location>
    <ligand>
        <name>S-adenosyl-L-methionine</name>
        <dbReference type="ChEBI" id="CHEBI:59789"/>
        <label>1</label>
    </ligand>
</feature>
<dbReference type="Pfam" id="PF04055">
    <property type="entry name" value="Radical_SAM"/>
    <property type="match status" value="1"/>
</dbReference>
<feature type="binding site" evidence="16">
    <location>
        <position position="265"/>
    </location>
    <ligand>
        <name>S-adenosyl-L-methionine</name>
        <dbReference type="ChEBI" id="CHEBI:59789"/>
        <label>2</label>
    </ligand>
</feature>
<evidence type="ECO:0000256" key="16">
    <source>
        <dbReference type="PIRSR" id="PIRSR000167-1"/>
    </source>
</evidence>
<evidence type="ECO:0000313" key="21">
    <source>
        <dbReference type="Proteomes" id="UP000029922"/>
    </source>
</evidence>
<reference evidence="19 22" key="2">
    <citation type="submission" date="2018-06" db="EMBL/GenBank/DDBJ databases">
        <authorList>
            <consortium name="Pathogen Informatics"/>
            <person name="Doyle S."/>
        </authorList>
    </citation>
    <scope>NUCLEOTIDE SEQUENCE [LARGE SCALE GENOMIC DNA]</scope>
    <source>
        <strain evidence="19 22">NCTC12714</strain>
    </source>
</reference>
<keyword evidence="7 15" id="KW-0949">S-adenosyl-L-methionine</keyword>
<accession>A0A377PU36</accession>
<evidence type="ECO:0000256" key="5">
    <source>
        <dbReference type="ARBA" id="ARBA00022485"/>
    </source>
</evidence>
<dbReference type="STRING" id="216.LS73_06625"/>
<evidence type="ECO:0000256" key="3">
    <source>
        <dbReference type="ARBA" id="ARBA00005493"/>
    </source>
</evidence>
<dbReference type="PIRSF" id="PIRSF000167">
    <property type="entry name" value="HemN"/>
    <property type="match status" value="1"/>
</dbReference>
<feature type="binding site" evidence="16">
    <location>
        <position position="351"/>
    </location>
    <ligand>
        <name>S-adenosyl-L-methionine</name>
        <dbReference type="ChEBI" id="CHEBI:59789"/>
        <label>1</label>
    </ligand>
</feature>